<comment type="catalytic activity">
    <reaction evidence="1">
        <text>ATP + protein L-histidine = ADP + protein N-phospho-L-histidine.</text>
        <dbReference type="EC" id="2.7.13.3"/>
    </reaction>
</comment>
<keyword evidence="6" id="KW-1133">Transmembrane helix</keyword>
<proteinExistence type="predicted"/>
<dbReference type="InterPro" id="IPR004358">
    <property type="entry name" value="Sig_transdc_His_kin-like_C"/>
</dbReference>
<dbReference type="OrthoDB" id="9797243at2"/>
<keyword evidence="9" id="KW-1185">Reference proteome</keyword>
<dbReference type="Pfam" id="PF02518">
    <property type="entry name" value="HATPase_c"/>
    <property type="match status" value="1"/>
</dbReference>
<keyword evidence="6" id="KW-0812">Transmembrane</keyword>
<dbReference type="SMART" id="SM00387">
    <property type="entry name" value="HATPase_c"/>
    <property type="match status" value="1"/>
</dbReference>
<evidence type="ECO:0000256" key="3">
    <source>
        <dbReference type="ARBA" id="ARBA00022553"/>
    </source>
</evidence>
<dbReference type="InterPro" id="IPR005467">
    <property type="entry name" value="His_kinase_dom"/>
</dbReference>
<name>A0A2S9KAV3_9BURK</name>
<keyword evidence="6" id="KW-0472">Membrane</keyword>
<keyword evidence="3" id="KW-0597">Phosphoprotein</keyword>
<dbReference type="Gene3D" id="1.10.287.130">
    <property type="match status" value="1"/>
</dbReference>
<evidence type="ECO:0000256" key="2">
    <source>
        <dbReference type="ARBA" id="ARBA00012438"/>
    </source>
</evidence>
<dbReference type="Proteomes" id="UP000238326">
    <property type="component" value="Unassembled WGS sequence"/>
</dbReference>
<dbReference type="Gene3D" id="3.30.565.10">
    <property type="entry name" value="Histidine kinase-like ATPase, C-terminal domain"/>
    <property type="match status" value="1"/>
</dbReference>
<feature type="transmembrane region" description="Helical" evidence="6">
    <location>
        <begin position="284"/>
        <end position="302"/>
    </location>
</feature>
<reference evidence="8 9" key="1">
    <citation type="submission" date="2018-03" db="EMBL/GenBank/DDBJ databases">
        <title>Comparative genomics illustrates the genes involved in a hyperalkaliphilic mechanisms of Serpentinomonas isolated from highly-alkaline calcium-rich serpentinized springs.</title>
        <authorList>
            <person name="Suzuki S."/>
            <person name="Ishii S."/>
            <person name="Walworth N."/>
            <person name="Bird L."/>
            <person name="Kuenen J.G."/>
            <person name="Nealson K.H."/>
        </authorList>
    </citation>
    <scope>NUCLEOTIDE SEQUENCE [LARGE SCALE GENOMIC DNA]</scope>
    <source>
        <strain evidence="8 9">83</strain>
    </source>
</reference>
<dbReference type="InterPro" id="IPR011623">
    <property type="entry name" value="7TMR_DISM_rcpt_extracell_dom1"/>
</dbReference>
<evidence type="ECO:0000256" key="1">
    <source>
        <dbReference type="ARBA" id="ARBA00000085"/>
    </source>
</evidence>
<evidence type="ECO:0000256" key="6">
    <source>
        <dbReference type="SAM" id="Phobius"/>
    </source>
</evidence>
<dbReference type="SUPFAM" id="SSF55874">
    <property type="entry name" value="ATPase domain of HSP90 chaperone/DNA topoisomerase II/histidine kinase"/>
    <property type="match status" value="1"/>
</dbReference>
<accession>A0A2S9KAV3</accession>
<dbReference type="CDD" id="cd00082">
    <property type="entry name" value="HisKA"/>
    <property type="match status" value="1"/>
</dbReference>
<comment type="caution">
    <text evidence="8">The sequence shown here is derived from an EMBL/GenBank/DDBJ whole genome shotgun (WGS) entry which is preliminary data.</text>
</comment>
<sequence>MSLLLRWIMIWLGVGLLGLGAGPLRAAEVVDFAAVAPQLELSQRMEWLQDRQASLEPVQAMQASDWQLAAPANLNLGVTDSAIWLRLRVENRSLQRQTRWLTLGSPRLEWVDFYRFAPGDPAWVESAVGGLARALDRRPVSGLVSIFPVRLAPGESATLLLRVAGRTRLFMKPELWEPLTYRSRESDLIVRQMAPISAVLGVVLYMLVHGLARRSRDMLLLSCWLCLMALFELAFDGYFYRFFLSGGGEPAVRATLVLSNLVVIMCAVFTLFFLRLYQQRSWRWVYLFYILANLVLLAMSAFGDMFMANVAAVPLMLCFFLVWPISILAAWRRRVANAGLYFIATLSLWVVVILRLLEQEGWLASDLTLSDSLTINPSLGLALLMVFGLLRQAYTEQKTYRAAQTALLKSRQDEQQRLEALVRERTQSLQDATIAAEEAHHARGELLARVNHDLLRPVTEIVELAAPLEQVGGQPAEYGAVIRRSATHLLGLIDDLIDQASHDGAVDEIRSEWVDTQTLLSGLAFEAEGLVLAGGNEFVFSPAPDLPPCIGVDSRRLRQVLINLLDNAAKFTRGGRIEFQIDADPGPAQARLVFTVRDTGPGMSASQLAVVFEPYRRADEAAGFPGLGLGLAIARHWAERMGGEIVADSLPGQGTTMRVLLPVSLSEQAQVPESMAPDEPMPTDAPDGLAASPDMAVPAPERLAEAAVLLRLGAVSDLEDWAAALQHSQPQHAAFACSVAELAERGDLRGLALLLDRAASAGPVDEAGADRTAGRGVTP</sequence>
<feature type="transmembrane region" description="Helical" evidence="6">
    <location>
        <begin position="193"/>
        <end position="212"/>
    </location>
</feature>
<feature type="transmembrane region" description="Helical" evidence="6">
    <location>
        <begin position="338"/>
        <end position="357"/>
    </location>
</feature>
<dbReference type="SUPFAM" id="SSF47384">
    <property type="entry name" value="Homodimeric domain of signal transducing histidine kinase"/>
    <property type="match status" value="1"/>
</dbReference>
<dbReference type="PROSITE" id="PS50109">
    <property type="entry name" value="HIS_KIN"/>
    <property type="match status" value="1"/>
</dbReference>
<dbReference type="Pfam" id="PF07695">
    <property type="entry name" value="7TMR-DISM_7TM"/>
    <property type="match status" value="1"/>
</dbReference>
<dbReference type="Gene3D" id="2.60.40.2380">
    <property type="match status" value="1"/>
</dbReference>
<evidence type="ECO:0000256" key="5">
    <source>
        <dbReference type="ARBA" id="ARBA00022777"/>
    </source>
</evidence>
<dbReference type="Pfam" id="PF07696">
    <property type="entry name" value="7TMR-DISMED2"/>
    <property type="match status" value="1"/>
</dbReference>
<keyword evidence="4" id="KW-0808">Transferase</keyword>
<feature type="transmembrane region" description="Helical" evidence="6">
    <location>
        <begin position="219"/>
        <end position="240"/>
    </location>
</feature>
<evidence type="ECO:0000313" key="8">
    <source>
        <dbReference type="EMBL" id="PRD67561.1"/>
    </source>
</evidence>
<gene>
    <name evidence="8" type="ORF">C6P61_15635</name>
</gene>
<evidence type="ECO:0000259" key="7">
    <source>
        <dbReference type="PROSITE" id="PS50109"/>
    </source>
</evidence>
<dbReference type="InterPro" id="IPR036097">
    <property type="entry name" value="HisK_dim/P_sf"/>
</dbReference>
<dbReference type="InterPro" id="IPR003661">
    <property type="entry name" value="HisK_dim/P_dom"/>
</dbReference>
<evidence type="ECO:0000256" key="4">
    <source>
        <dbReference type="ARBA" id="ARBA00022679"/>
    </source>
</evidence>
<dbReference type="PANTHER" id="PTHR43047">
    <property type="entry name" value="TWO-COMPONENT HISTIDINE PROTEIN KINASE"/>
    <property type="match status" value="1"/>
</dbReference>
<dbReference type="PRINTS" id="PR00344">
    <property type="entry name" value="BCTRLSENSOR"/>
</dbReference>
<organism evidence="8 9">
    <name type="scientific">Malikia spinosa</name>
    <dbReference type="NCBI Taxonomy" id="86180"/>
    <lineage>
        <taxon>Bacteria</taxon>
        <taxon>Pseudomonadati</taxon>
        <taxon>Pseudomonadota</taxon>
        <taxon>Betaproteobacteria</taxon>
        <taxon>Burkholderiales</taxon>
        <taxon>Comamonadaceae</taxon>
        <taxon>Malikia</taxon>
    </lineage>
</organism>
<feature type="transmembrane region" description="Helical" evidence="6">
    <location>
        <begin position="308"/>
        <end position="331"/>
    </location>
</feature>
<evidence type="ECO:0000313" key="9">
    <source>
        <dbReference type="Proteomes" id="UP000238326"/>
    </source>
</evidence>
<dbReference type="RefSeq" id="WP_105730854.1">
    <property type="nucleotide sequence ID" value="NZ_PVLR01000054.1"/>
</dbReference>
<dbReference type="InterPro" id="IPR036890">
    <property type="entry name" value="HATPase_C_sf"/>
</dbReference>
<dbReference type="InterPro" id="IPR003594">
    <property type="entry name" value="HATPase_dom"/>
</dbReference>
<dbReference type="EC" id="2.7.13.3" evidence="2"/>
<dbReference type="SMART" id="SM00388">
    <property type="entry name" value="HisKA"/>
    <property type="match status" value="1"/>
</dbReference>
<feature type="domain" description="Histidine kinase" evidence="7">
    <location>
        <begin position="449"/>
        <end position="665"/>
    </location>
</feature>
<dbReference type="EMBL" id="PVLR01000054">
    <property type="protein sequence ID" value="PRD67561.1"/>
    <property type="molecule type" value="Genomic_DNA"/>
</dbReference>
<feature type="transmembrane region" description="Helical" evidence="6">
    <location>
        <begin position="377"/>
        <end position="394"/>
    </location>
</feature>
<keyword evidence="5" id="KW-0418">Kinase</keyword>
<dbReference type="GO" id="GO:0000155">
    <property type="term" value="F:phosphorelay sensor kinase activity"/>
    <property type="evidence" value="ECO:0007669"/>
    <property type="project" value="InterPro"/>
</dbReference>
<dbReference type="InterPro" id="IPR011622">
    <property type="entry name" value="7TMR_DISM_rcpt_extracell_dom2"/>
</dbReference>
<protein>
    <recommendedName>
        <fullName evidence="2">histidine kinase</fullName>
        <ecNumber evidence="2">2.7.13.3</ecNumber>
    </recommendedName>
</protein>
<feature type="transmembrane region" description="Helical" evidence="6">
    <location>
        <begin position="252"/>
        <end position="277"/>
    </location>
</feature>
<dbReference type="AlphaFoldDB" id="A0A2S9KAV3"/>